<dbReference type="EMBL" id="PPSX01000064">
    <property type="protein sequence ID" value="RZQ52150.1"/>
    <property type="molecule type" value="Genomic_DNA"/>
</dbReference>
<sequence length="229" mass="26916">MIIHFTRKFEYLQSILASSSFKVMYCGEYFGDKTGKVISRAAHPMVSFSEYSDNELHLKYVTYGDYGIALKKEWAIKNGLSPVNYVEKNSPAAQGLVALLKARQNHLIPSSLRLPIIQLKCFTKHVYGYNSHFKEHEFDFKAENEWRFVPTRKQIGGNRISENFSTYDKNRDKYNKRLEKYPLRFELSDIAFVYVESEIERQNVISDFGLEETKVKIRLWKEKNRNLSK</sequence>
<evidence type="ECO:0000313" key="2">
    <source>
        <dbReference type="Proteomes" id="UP000291338"/>
    </source>
</evidence>
<organism evidence="1 2">
    <name type="scientific">Pseudoalteromonas phenolica</name>
    <dbReference type="NCBI Taxonomy" id="161398"/>
    <lineage>
        <taxon>Bacteria</taxon>
        <taxon>Pseudomonadati</taxon>
        <taxon>Pseudomonadota</taxon>
        <taxon>Gammaproteobacteria</taxon>
        <taxon>Alteromonadales</taxon>
        <taxon>Pseudoalteromonadaceae</taxon>
        <taxon>Pseudoalteromonas</taxon>
    </lineage>
</organism>
<dbReference type="AlphaFoldDB" id="A0A4Q7IJW7"/>
<reference evidence="1 2" key="1">
    <citation type="submission" date="2018-01" db="EMBL/GenBank/DDBJ databases">
        <title>Co-occurrence of chitin degradation, pigmentation and bioactivity in marine Pseudoalteromonas.</title>
        <authorList>
            <person name="Paulsen S."/>
            <person name="Gram L."/>
            <person name="Machado H."/>
        </authorList>
    </citation>
    <scope>NUCLEOTIDE SEQUENCE [LARGE SCALE GENOMIC DNA]</scope>
    <source>
        <strain evidence="1 2">S3898</strain>
    </source>
</reference>
<accession>A0A4Q7IJW7</accession>
<dbReference type="RefSeq" id="WP_130256496.1">
    <property type="nucleotide sequence ID" value="NZ_PPSX01000064.1"/>
</dbReference>
<protein>
    <submittedName>
        <fullName evidence="1">Uncharacterized protein</fullName>
    </submittedName>
</protein>
<dbReference type="InterPro" id="IPR021223">
    <property type="entry name" value="AbiGi"/>
</dbReference>
<dbReference type="Proteomes" id="UP000291338">
    <property type="component" value="Unassembled WGS sequence"/>
</dbReference>
<dbReference type="Pfam" id="PF10899">
    <property type="entry name" value="AbiGi"/>
    <property type="match status" value="1"/>
</dbReference>
<evidence type="ECO:0000313" key="1">
    <source>
        <dbReference type="EMBL" id="RZQ52150.1"/>
    </source>
</evidence>
<gene>
    <name evidence="1" type="ORF">C1E23_15780</name>
</gene>
<proteinExistence type="predicted"/>
<comment type="caution">
    <text evidence="1">The sequence shown here is derived from an EMBL/GenBank/DDBJ whole genome shotgun (WGS) entry which is preliminary data.</text>
</comment>
<name>A0A4Q7IJW7_9GAMM</name>